<proteinExistence type="predicted"/>
<dbReference type="RefSeq" id="WP_074768242.1">
    <property type="nucleotide sequence ID" value="NZ_FNWO01000007.1"/>
</dbReference>
<name>A0A1H6HWX0_MAGFU</name>
<keyword evidence="2" id="KW-1185">Reference proteome</keyword>
<evidence type="ECO:0000313" key="2">
    <source>
        <dbReference type="Proteomes" id="UP000182983"/>
    </source>
</evidence>
<reference evidence="2" key="1">
    <citation type="submission" date="2016-10" db="EMBL/GenBank/DDBJ databases">
        <authorList>
            <person name="Varghese N."/>
            <person name="Submissions S."/>
        </authorList>
    </citation>
    <scope>NUCLEOTIDE SEQUENCE [LARGE SCALE GENOMIC DNA]</scope>
    <source>
        <strain evidence="2">DSM 13234</strain>
    </source>
</reference>
<accession>A0A1H6HWX0</accession>
<protein>
    <submittedName>
        <fullName evidence="1">Uncharacterized protein</fullName>
    </submittedName>
</protein>
<gene>
    <name evidence="1" type="ORF">SAMN04244559_02079</name>
</gene>
<dbReference type="EMBL" id="FNWO01000007">
    <property type="protein sequence ID" value="SEH38635.1"/>
    <property type="molecule type" value="Genomic_DNA"/>
</dbReference>
<sequence length="76" mass="8689">MLRRIKVAYIQEFNRMEEALKNQAPAPALPDFSNPAVAARAWAEEYEQRVAAEEQKKLLAVKVEEMQPAWVFSRAG</sequence>
<dbReference type="OrthoDB" id="9808959at2"/>
<evidence type="ECO:0000313" key="1">
    <source>
        <dbReference type="EMBL" id="SEH38635.1"/>
    </source>
</evidence>
<organism evidence="1 2">
    <name type="scientific">Magnetospirillum fulvum</name>
    <name type="common">Rhodospirillum fulvum</name>
    <dbReference type="NCBI Taxonomy" id="1082"/>
    <lineage>
        <taxon>Bacteria</taxon>
        <taxon>Pseudomonadati</taxon>
        <taxon>Pseudomonadota</taxon>
        <taxon>Alphaproteobacteria</taxon>
        <taxon>Rhodospirillales</taxon>
        <taxon>Rhodospirillaceae</taxon>
        <taxon>Magnetospirillum</taxon>
    </lineage>
</organism>
<dbReference type="Proteomes" id="UP000182983">
    <property type="component" value="Unassembled WGS sequence"/>
</dbReference>
<dbReference type="AlphaFoldDB" id="A0A1H6HWX0"/>